<gene>
    <name evidence="1" type="ORF">Uis1B_0748</name>
</gene>
<evidence type="ECO:0000313" key="1">
    <source>
        <dbReference type="EMBL" id="PLS31407.1"/>
    </source>
</evidence>
<accession>A0A2N5JB16</accession>
<organism evidence="1 2">
    <name type="scientific">Bifidobacterium margollesii</name>
    <dbReference type="NCBI Taxonomy" id="2020964"/>
    <lineage>
        <taxon>Bacteria</taxon>
        <taxon>Bacillati</taxon>
        <taxon>Actinomycetota</taxon>
        <taxon>Actinomycetes</taxon>
        <taxon>Bifidobacteriales</taxon>
        <taxon>Bifidobacteriaceae</taxon>
        <taxon>Bifidobacterium</taxon>
    </lineage>
</organism>
<name>A0A2N5JB16_9BIFI</name>
<dbReference type="Proteomes" id="UP000235050">
    <property type="component" value="Unassembled WGS sequence"/>
</dbReference>
<evidence type="ECO:0000313" key="2">
    <source>
        <dbReference type="Proteomes" id="UP000235050"/>
    </source>
</evidence>
<protein>
    <submittedName>
        <fullName evidence="1">Uncharacterized protein</fullName>
    </submittedName>
</protein>
<keyword evidence="2" id="KW-1185">Reference proteome</keyword>
<dbReference type="AlphaFoldDB" id="A0A2N5JB16"/>
<dbReference type="EMBL" id="NMWU01000011">
    <property type="protein sequence ID" value="PLS31407.1"/>
    <property type="molecule type" value="Genomic_DNA"/>
</dbReference>
<reference evidence="1 2" key="1">
    <citation type="submission" date="2017-07" db="EMBL/GenBank/DDBJ databases">
        <title>Bifidobacterium novel species.</title>
        <authorList>
            <person name="Lugli G.A."/>
            <person name="Milani C."/>
            <person name="Duranti S."/>
            <person name="Mangifesta M."/>
        </authorList>
    </citation>
    <scope>NUCLEOTIDE SEQUENCE [LARGE SCALE GENOMIC DNA]</scope>
    <source>
        <strain evidence="2">Uis1B</strain>
    </source>
</reference>
<dbReference type="SUPFAM" id="SSF53795">
    <property type="entry name" value="PEP carboxykinase-like"/>
    <property type="match status" value="1"/>
</dbReference>
<proteinExistence type="predicted"/>
<sequence>MRVAGLDVAVRSLYDRIAEQSADYLLPSQGFDRDAAKADIAVEISPADIGHEREIGEPGDWSDPYLETLAVFRKIAEVAPAHRRLVFHGATIEYQGKAYIFTAPSGTGKTTHIRLWKRVFGDRVGIINGDKPMLEVRCDADDRRVADGRQRVGGERHASVIAYGTPWAGKERWQRNVSAPVAGICVVNRATDAVHDDGLQAADALGSGTAFVDGDGVANTCERMNAAEAMPLILRQTYMPSDPSMVAETLELLDEVLADVPVYRLSCTISEAAVKASSTAMTASRPL</sequence>
<comment type="caution">
    <text evidence="1">The sequence shown here is derived from an EMBL/GenBank/DDBJ whole genome shotgun (WGS) entry which is preliminary data.</text>
</comment>